<dbReference type="RefSeq" id="XP_073767215.1">
    <property type="nucleotide sequence ID" value="XM_073911114.1"/>
</dbReference>
<gene>
    <name evidence="2" type="primary">LOC141375915</name>
</gene>
<reference evidence="2" key="1">
    <citation type="submission" date="2025-08" db="UniProtKB">
        <authorList>
            <consortium name="RefSeq"/>
        </authorList>
    </citation>
    <scope>IDENTIFICATION</scope>
    <source>
        <strain evidence="2">Tuebingen</strain>
        <tissue evidence="2">Fibroblasts and whole tissue</tissue>
    </source>
</reference>
<accession>A0AC58GBV6</accession>
<sequence length="703" mass="79243">MDQEGDNDVLRSARHLLSLLTRQERDGPSTSQDMNRSSQVVRPRVATPGPSSVQSEMTRSFPGLFTNRRGKRRFTGTGPLPIKPKPFQVTFHLLPGQCERSPSSPDQLLHTQAGLGRRTAMLDENMTHQELCDKLIELYPKLGGVMGGWLLYKASGGWGSRKLVLMAPADCGYTGRLIKATKIGENSVLYIAPLQDELDTAPLPPSSEAFRDMPKAICKKCNESYPLQLLTNHIKSCTDVVVVEDENESQDEYQQEAECENKDNEVKNNEQACCPICQEVMPFGILEVHASECGESPVNDDSNNTAEFSFMNNEVNNTADFSIMDNDWKTHLDPKTAALLYRKQILQLHETGKPLFMSMDLRSSVEEQDRQLINFYKQRNVEWACPVKCQLQGDAAVGDGVSRHFFSTVLEKLKYGFRLNFGNTGVTCLFEGEADHLVPSSSQFLIESDLFQVAGRMLGHSFLHGGPCLAGLSRAFVHVLLGGSEDTATLQLEDCPDIDLRETINLLSGQSPLTEDAYTKILELCLSWDLPGPTDENRRWLYERLLSHAVIGRRTRQIKQIKRGLKDTFVWNLLTERKDVVFFPNESEDLVTSEMLLSHISWPTESDSEDDEYSTDEKDRITGYLKKFIETASAKDLKNLMKFWVGWERMEENMVVEIVKSDLPKSSTCFCVLRIPGHYSDYQSFVSDLMMCIGTCQYGFGHV</sequence>
<dbReference type="Proteomes" id="UP000000437">
    <property type="component" value="Chromosome 8"/>
</dbReference>
<protein>
    <submittedName>
        <fullName evidence="2">Uncharacterized protein isoform X1</fullName>
    </submittedName>
</protein>
<keyword evidence="1" id="KW-1185">Reference proteome</keyword>
<evidence type="ECO:0000313" key="1">
    <source>
        <dbReference type="Proteomes" id="UP000000437"/>
    </source>
</evidence>
<organism evidence="1 2">
    <name type="scientific">Danio rerio</name>
    <name type="common">Zebrafish</name>
    <name type="synonym">Brachydanio rerio</name>
    <dbReference type="NCBI Taxonomy" id="7955"/>
    <lineage>
        <taxon>Eukaryota</taxon>
        <taxon>Metazoa</taxon>
        <taxon>Chordata</taxon>
        <taxon>Craniata</taxon>
        <taxon>Vertebrata</taxon>
        <taxon>Euteleostomi</taxon>
        <taxon>Actinopterygii</taxon>
        <taxon>Neopterygii</taxon>
        <taxon>Teleostei</taxon>
        <taxon>Ostariophysi</taxon>
        <taxon>Cypriniformes</taxon>
        <taxon>Danionidae</taxon>
        <taxon>Danioninae</taxon>
        <taxon>Danio</taxon>
    </lineage>
</organism>
<evidence type="ECO:0000313" key="2">
    <source>
        <dbReference type="RefSeq" id="XP_073767215.1"/>
    </source>
</evidence>
<name>A0AC58GBV6_DANRE</name>
<proteinExistence type="predicted"/>